<dbReference type="EMBL" id="KQ964464">
    <property type="protein sequence ID" value="KXN71923.1"/>
    <property type="molecule type" value="Genomic_DNA"/>
</dbReference>
<dbReference type="Proteomes" id="UP000070444">
    <property type="component" value="Unassembled WGS sequence"/>
</dbReference>
<dbReference type="GO" id="GO:0046983">
    <property type="term" value="F:protein dimerization activity"/>
    <property type="evidence" value="ECO:0007669"/>
    <property type="project" value="InterPro"/>
</dbReference>
<dbReference type="PANTHER" id="PTHR10328">
    <property type="entry name" value="PROTEIN MAX MYC-ASSOCIATED FACTOR X"/>
    <property type="match status" value="1"/>
</dbReference>
<name>A0A137PA86_CONC2</name>
<feature type="compositionally biased region" description="Low complexity" evidence="3">
    <location>
        <begin position="263"/>
        <end position="298"/>
    </location>
</feature>
<dbReference type="AlphaFoldDB" id="A0A137PA86"/>
<dbReference type="PROSITE" id="PS50888">
    <property type="entry name" value="BHLH"/>
    <property type="match status" value="1"/>
</dbReference>
<dbReference type="Pfam" id="PF00010">
    <property type="entry name" value="HLH"/>
    <property type="match status" value="1"/>
</dbReference>
<feature type="compositionally biased region" description="Low complexity" evidence="3">
    <location>
        <begin position="162"/>
        <end position="171"/>
    </location>
</feature>
<dbReference type="STRING" id="796925.A0A137PA86"/>
<evidence type="ECO:0000313" key="5">
    <source>
        <dbReference type="EMBL" id="KXN71923.1"/>
    </source>
</evidence>
<feature type="domain" description="BHLH" evidence="4">
    <location>
        <begin position="182"/>
        <end position="234"/>
    </location>
</feature>
<dbReference type="InterPro" id="IPR011598">
    <property type="entry name" value="bHLH_dom"/>
</dbReference>
<dbReference type="SUPFAM" id="SSF47459">
    <property type="entry name" value="HLH, helix-loop-helix DNA-binding domain"/>
    <property type="match status" value="1"/>
</dbReference>
<feature type="region of interest" description="Disordered" evidence="3">
    <location>
        <begin position="153"/>
        <end position="193"/>
    </location>
</feature>
<proteinExistence type="predicted"/>
<evidence type="ECO:0000256" key="3">
    <source>
        <dbReference type="SAM" id="MobiDB-lite"/>
    </source>
</evidence>
<dbReference type="GO" id="GO:0045944">
    <property type="term" value="P:positive regulation of transcription by RNA polymerase II"/>
    <property type="evidence" value="ECO:0007669"/>
    <property type="project" value="TreeGrafter"/>
</dbReference>
<dbReference type="GO" id="GO:0003700">
    <property type="term" value="F:DNA-binding transcription factor activity"/>
    <property type="evidence" value="ECO:0007669"/>
    <property type="project" value="TreeGrafter"/>
</dbReference>
<dbReference type="GO" id="GO:0090575">
    <property type="term" value="C:RNA polymerase II transcription regulator complex"/>
    <property type="evidence" value="ECO:0007669"/>
    <property type="project" value="TreeGrafter"/>
</dbReference>
<dbReference type="Gene3D" id="4.10.280.10">
    <property type="entry name" value="Helix-loop-helix DNA-binding domain"/>
    <property type="match status" value="1"/>
</dbReference>
<dbReference type="GO" id="GO:0003677">
    <property type="term" value="F:DNA binding"/>
    <property type="evidence" value="ECO:0007669"/>
    <property type="project" value="UniProtKB-KW"/>
</dbReference>
<dbReference type="SMART" id="SM00353">
    <property type="entry name" value="HLH"/>
    <property type="match status" value="1"/>
</dbReference>
<reference evidence="5 6" key="1">
    <citation type="journal article" date="2015" name="Genome Biol. Evol.">
        <title>Phylogenomic analyses indicate that early fungi evolved digesting cell walls of algal ancestors of land plants.</title>
        <authorList>
            <person name="Chang Y."/>
            <person name="Wang S."/>
            <person name="Sekimoto S."/>
            <person name="Aerts A.L."/>
            <person name="Choi C."/>
            <person name="Clum A."/>
            <person name="LaButti K.M."/>
            <person name="Lindquist E.A."/>
            <person name="Yee Ngan C."/>
            <person name="Ohm R.A."/>
            <person name="Salamov A.A."/>
            <person name="Grigoriev I.V."/>
            <person name="Spatafora J.W."/>
            <person name="Berbee M.L."/>
        </authorList>
    </citation>
    <scope>NUCLEOTIDE SEQUENCE [LARGE SCALE GENOMIC DNA]</scope>
    <source>
        <strain evidence="5 6">NRRL 28638</strain>
    </source>
</reference>
<evidence type="ECO:0000256" key="1">
    <source>
        <dbReference type="ARBA" id="ARBA00023125"/>
    </source>
</evidence>
<organism evidence="5 6">
    <name type="scientific">Conidiobolus coronatus (strain ATCC 28846 / CBS 209.66 / NRRL 28638)</name>
    <name type="common">Delacroixia coronata</name>
    <dbReference type="NCBI Taxonomy" id="796925"/>
    <lineage>
        <taxon>Eukaryota</taxon>
        <taxon>Fungi</taxon>
        <taxon>Fungi incertae sedis</taxon>
        <taxon>Zoopagomycota</taxon>
        <taxon>Entomophthoromycotina</taxon>
        <taxon>Entomophthoromycetes</taxon>
        <taxon>Entomophthorales</taxon>
        <taxon>Ancylistaceae</taxon>
        <taxon>Conidiobolus</taxon>
    </lineage>
</organism>
<evidence type="ECO:0000259" key="4">
    <source>
        <dbReference type="PROSITE" id="PS50888"/>
    </source>
</evidence>
<keyword evidence="1" id="KW-0238">DNA-binding</keyword>
<protein>
    <recommendedName>
        <fullName evidence="4">BHLH domain-containing protein</fullName>
    </recommendedName>
</protein>
<gene>
    <name evidence="5" type="ORF">CONCODRAFT_5346</name>
</gene>
<keyword evidence="2" id="KW-0539">Nucleus</keyword>
<feature type="region of interest" description="Disordered" evidence="3">
    <location>
        <begin position="263"/>
        <end position="313"/>
    </location>
</feature>
<dbReference type="InterPro" id="IPR036638">
    <property type="entry name" value="HLH_DNA-bd_sf"/>
</dbReference>
<evidence type="ECO:0000256" key="2">
    <source>
        <dbReference type="ARBA" id="ARBA00023242"/>
    </source>
</evidence>
<dbReference type="PANTHER" id="PTHR10328:SF15">
    <property type="entry name" value="BHLH TRANSCRIPTION FACTOR"/>
    <property type="match status" value="1"/>
</dbReference>
<keyword evidence="6" id="KW-1185">Reference proteome</keyword>
<accession>A0A137PA86</accession>
<dbReference type="OMA" id="HDISGQH"/>
<sequence>MADSKTTPSTAAININAAPLPIPQHLVSKPITINTVQPYYSPKYPTTLSGHVIHPIAEWPENHAVVESIRPPPEPIHPQHRQSLPSISQLFASPPTYRRPSLPVVSLNREPVRGRPASYRSNQLVINRRNSEQLPRQIQPYPILTYNRRMSHDISGQHHGSDISSHSDSNSPLQLGGGGDEETKLNHKMAERKRRKEMKELFDILRMTLPNQETQLKSSKGEVLIQTIQFIDTMKNTHLHLTQQVKFLRTELIRMNQVIQGHQRHQQQQQQYHHLQQQAQLQQQRKSSSPKSLTPHSSGFDPSFNSLERPANK</sequence>
<evidence type="ECO:0000313" key="6">
    <source>
        <dbReference type="Proteomes" id="UP000070444"/>
    </source>
</evidence>